<organism evidence="9 10">
    <name type="scientific">Aaosphaeria arxii CBS 175.79</name>
    <dbReference type="NCBI Taxonomy" id="1450172"/>
    <lineage>
        <taxon>Eukaryota</taxon>
        <taxon>Fungi</taxon>
        <taxon>Dikarya</taxon>
        <taxon>Ascomycota</taxon>
        <taxon>Pezizomycotina</taxon>
        <taxon>Dothideomycetes</taxon>
        <taxon>Pleosporomycetidae</taxon>
        <taxon>Pleosporales</taxon>
        <taxon>Pleosporales incertae sedis</taxon>
        <taxon>Aaosphaeria</taxon>
    </lineage>
</organism>
<dbReference type="CDD" id="cd11063">
    <property type="entry name" value="CYP52"/>
    <property type="match status" value="1"/>
</dbReference>
<feature type="binding site" description="axial binding residue" evidence="7">
    <location>
        <position position="461"/>
    </location>
    <ligand>
        <name>heme</name>
        <dbReference type="ChEBI" id="CHEBI:30413"/>
    </ligand>
    <ligandPart>
        <name>Fe</name>
        <dbReference type="ChEBI" id="CHEBI:18248"/>
    </ligandPart>
</feature>
<dbReference type="PRINTS" id="PR00385">
    <property type="entry name" value="P450"/>
</dbReference>
<dbReference type="GO" id="GO:0005506">
    <property type="term" value="F:iron ion binding"/>
    <property type="evidence" value="ECO:0007669"/>
    <property type="project" value="InterPro"/>
</dbReference>
<comment type="similarity">
    <text evidence="2 8">Belongs to the cytochrome P450 family.</text>
</comment>
<keyword evidence="3 7" id="KW-0479">Metal-binding</keyword>
<dbReference type="AlphaFoldDB" id="A0A6A5XWA4"/>
<dbReference type="InterPro" id="IPR036396">
    <property type="entry name" value="Cyt_P450_sf"/>
</dbReference>
<evidence type="ECO:0000256" key="1">
    <source>
        <dbReference type="ARBA" id="ARBA00001971"/>
    </source>
</evidence>
<dbReference type="InterPro" id="IPR047146">
    <property type="entry name" value="Cyt_P450_E_CYP52_fungi"/>
</dbReference>
<keyword evidence="4 8" id="KW-0560">Oxidoreductase</keyword>
<sequence>MAIFTIPKVAITLIALYIARRVYWEATTGARRRSIAKQNGCLPPRKVPLRDPIFGLDLLYSNIKAHSDNRLLEAWSDRLKSQERHTVVMPILGNNIYLTDDPENIKSMLATNFNSWSLGRERIKMMASFLGYGIFCTEGAAWKHSRDMLRPCFERSQVADVDMMEKHVKCLIDQIPDDGKTIDLQPLFHHLSMDIATEFLFGRSTNAQDPNLRDEDVEHFVEAIEYCSDPFSNDNIKRWGFIGAFLPDPKHAKCAKVLRDFADKYLDAEIASRSTSTTTTPPKDRYSFLDTLLSATQDRTTIRSELLNILLAGRDTTASLLSNLFFELTRHPSKLARLRHEISTHIGSSQPTYDTLKQLKYLRAIINETQRLYPVVPSNSRETLIDTVLPRGGGPTGASPILIPKGSFVAYHSYSLQRRKDIYGEDAEEFVPERWMPDEHSSAPLRPGWAYLAFSGGPRVCIGQNFAITEAGYVVVRLLQTFGEVESRDEGVWREKLTITCIGAGGCKLGLRRELETEGEAVEEKS</sequence>
<dbReference type="EMBL" id="ML978068">
    <property type="protein sequence ID" value="KAF2016991.1"/>
    <property type="molecule type" value="Genomic_DNA"/>
</dbReference>
<dbReference type="GO" id="GO:0020037">
    <property type="term" value="F:heme binding"/>
    <property type="evidence" value="ECO:0007669"/>
    <property type="project" value="InterPro"/>
</dbReference>
<keyword evidence="10" id="KW-1185">Reference proteome</keyword>
<dbReference type="InterPro" id="IPR001128">
    <property type="entry name" value="Cyt_P450"/>
</dbReference>
<dbReference type="OrthoDB" id="1470350at2759"/>
<accession>A0A6A5XWA4</accession>
<dbReference type="InterPro" id="IPR002401">
    <property type="entry name" value="Cyt_P450_E_grp-I"/>
</dbReference>
<comment type="cofactor">
    <cofactor evidence="1 7">
        <name>heme</name>
        <dbReference type="ChEBI" id="CHEBI:30413"/>
    </cofactor>
</comment>
<name>A0A6A5XWA4_9PLEO</name>
<evidence type="ECO:0000256" key="5">
    <source>
        <dbReference type="ARBA" id="ARBA00023004"/>
    </source>
</evidence>
<dbReference type="RefSeq" id="XP_033385330.1">
    <property type="nucleotide sequence ID" value="XM_033521137.1"/>
</dbReference>
<evidence type="ECO:0000256" key="2">
    <source>
        <dbReference type="ARBA" id="ARBA00010617"/>
    </source>
</evidence>
<reference evidence="9" key="1">
    <citation type="journal article" date="2020" name="Stud. Mycol.">
        <title>101 Dothideomycetes genomes: a test case for predicting lifestyles and emergence of pathogens.</title>
        <authorList>
            <person name="Haridas S."/>
            <person name="Albert R."/>
            <person name="Binder M."/>
            <person name="Bloem J."/>
            <person name="Labutti K."/>
            <person name="Salamov A."/>
            <person name="Andreopoulos B."/>
            <person name="Baker S."/>
            <person name="Barry K."/>
            <person name="Bills G."/>
            <person name="Bluhm B."/>
            <person name="Cannon C."/>
            <person name="Castanera R."/>
            <person name="Culley D."/>
            <person name="Daum C."/>
            <person name="Ezra D."/>
            <person name="Gonzalez J."/>
            <person name="Henrissat B."/>
            <person name="Kuo A."/>
            <person name="Liang C."/>
            <person name="Lipzen A."/>
            <person name="Lutzoni F."/>
            <person name="Magnuson J."/>
            <person name="Mondo S."/>
            <person name="Nolan M."/>
            <person name="Ohm R."/>
            <person name="Pangilinan J."/>
            <person name="Park H.-J."/>
            <person name="Ramirez L."/>
            <person name="Alfaro M."/>
            <person name="Sun H."/>
            <person name="Tritt A."/>
            <person name="Yoshinaga Y."/>
            <person name="Zwiers L.-H."/>
            <person name="Turgeon B."/>
            <person name="Goodwin S."/>
            <person name="Spatafora J."/>
            <person name="Crous P."/>
            <person name="Grigoriev I."/>
        </authorList>
    </citation>
    <scope>NUCLEOTIDE SEQUENCE</scope>
    <source>
        <strain evidence="9">CBS 175.79</strain>
    </source>
</reference>
<dbReference type="PANTHER" id="PTHR24287">
    <property type="entry name" value="P450, PUTATIVE (EUROFUNG)-RELATED"/>
    <property type="match status" value="1"/>
</dbReference>
<dbReference type="Pfam" id="PF00067">
    <property type="entry name" value="p450"/>
    <property type="match status" value="1"/>
</dbReference>
<dbReference type="GO" id="GO:0004497">
    <property type="term" value="F:monooxygenase activity"/>
    <property type="evidence" value="ECO:0007669"/>
    <property type="project" value="UniProtKB-KW"/>
</dbReference>
<dbReference type="GO" id="GO:0016705">
    <property type="term" value="F:oxidoreductase activity, acting on paired donors, with incorporation or reduction of molecular oxygen"/>
    <property type="evidence" value="ECO:0007669"/>
    <property type="project" value="InterPro"/>
</dbReference>
<dbReference type="PROSITE" id="PS00086">
    <property type="entry name" value="CYTOCHROME_P450"/>
    <property type="match status" value="1"/>
</dbReference>
<dbReference type="SUPFAM" id="SSF48264">
    <property type="entry name" value="Cytochrome P450"/>
    <property type="match status" value="1"/>
</dbReference>
<evidence type="ECO:0000313" key="9">
    <source>
        <dbReference type="EMBL" id="KAF2016991.1"/>
    </source>
</evidence>
<keyword evidence="6 8" id="KW-0503">Monooxygenase</keyword>
<keyword evidence="5 7" id="KW-0408">Iron</keyword>
<dbReference type="GeneID" id="54278534"/>
<dbReference type="InterPro" id="IPR017972">
    <property type="entry name" value="Cyt_P450_CS"/>
</dbReference>
<proteinExistence type="inferred from homology"/>
<dbReference type="PRINTS" id="PR00463">
    <property type="entry name" value="EP450I"/>
</dbReference>
<evidence type="ECO:0000256" key="6">
    <source>
        <dbReference type="ARBA" id="ARBA00023033"/>
    </source>
</evidence>
<gene>
    <name evidence="9" type="ORF">BU24DRAFT_141725</name>
</gene>
<evidence type="ECO:0000313" key="10">
    <source>
        <dbReference type="Proteomes" id="UP000799778"/>
    </source>
</evidence>
<protein>
    <submittedName>
        <fullName evidence="9">Putative P450 monooxygenase</fullName>
    </submittedName>
</protein>
<dbReference type="PANTHER" id="PTHR24287:SF17">
    <property type="entry name" value="P450, PUTATIVE (EUROFUNG)-RELATED"/>
    <property type="match status" value="1"/>
</dbReference>
<evidence type="ECO:0000256" key="4">
    <source>
        <dbReference type="ARBA" id="ARBA00023002"/>
    </source>
</evidence>
<dbReference type="Proteomes" id="UP000799778">
    <property type="component" value="Unassembled WGS sequence"/>
</dbReference>
<keyword evidence="7 8" id="KW-0349">Heme</keyword>
<evidence type="ECO:0000256" key="3">
    <source>
        <dbReference type="ARBA" id="ARBA00022723"/>
    </source>
</evidence>
<evidence type="ECO:0000256" key="8">
    <source>
        <dbReference type="RuleBase" id="RU000461"/>
    </source>
</evidence>
<dbReference type="Gene3D" id="1.10.630.10">
    <property type="entry name" value="Cytochrome P450"/>
    <property type="match status" value="1"/>
</dbReference>
<evidence type="ECO:0000256" key="7">
    <source>
        <dbReference type="PIRSR" id="PIRSR602401-1"/>
    </source>
</evidence>